<keyword evidence="8" id="KW-1185">Reference proteome</keyword>
<dbReference type="AlphaFoldDB" id="A0AAN9YUY0"/>
<keyword evidence="3 5" id="KW-0809">Transit peptide</keyword>
<dbReference type="InterPro" id="IPR017453">
    <property type="entry name" value="GCV_H_sub"/>
</dbReference>
<evidence type="ECO:0000259" key="6">
    <source>
        <dbReference type="PROSITE" id="PS50968"/>
    </source>
</evidence>
<comment type="subunit">
    <text evidence="5">The glycine cleavage system is composed of four proteins: P, T, L and H.</text>
</comment>
<evidence type="ECO:0000313" key="7">
    <source>
        <dbReference type="EMBL" id="KAK7790310.1"/>
    </source>
</evidence>
<keyword evidence="5" id="KW-0496">Mitochondrion</keyword>
<evidence type="ECO:0000256" key="2">
    <source>
        <dbReference type="ARBA" id="ARBA00022823"/>
    </source>
</evidence>
<dbReference type="Proteomes" id="UP001378592">
    <property type="component" value="Unassembled WGS sequence"/>
</dbReference>
<dbReference type="PANTHER" id="PTHR11715">
    <property type="entry name" value="GLYCINE CLEAVAGE SYSTEM H PROTEIN"/>
    <property type="match status" value="1"/>
</dbReference>
<comment type="caution">
    <text evidence="7">The sequence shown here is derived from an EMBL/GenBank/DDBJ whole genome shotgun (WGS) entry which is preliminary data.</text>
</comment>
<evidence type="ECO:0000256" key="5">
    <source>
        <dbReference type="RuleBase" id="RU364055"/>
    </source>
</evidence>
<dbReference type="InterPro" id="IPR003016">
    <property type="entry name" value="2-oxoA_DH_lipoyl-BS"/>
</dbReference>
<dbReference type="InterPro" id="IPR011053">
    <property type="entry name" value="Single_hybrid_motif"/>
</dbReference>
<dbReference type="GO" id="GO:0005739">
    <property type="term" value="C:mitochondrion"/>
    <property type="evidence" value="ECO:0007669"/>
    <property type="project" value="UniProtKB-SubCell"/>
</dbReference>
<dbReference type="EMBL" id="JAZDUA010000646">
    <property type="protein sequence ID" value="KAK7790310.1"/>
    <property type="molecule type" value="Genomic_DNA"/>
</dbReference>
<dbReference type="InterPro" id="IPR033753">
    <property type="entry name" value="GCV_H/Fam206"/>
</dbReference>
<dbReference type="Pfam" id="PF01597">
    <property type="entry name" value="GCV_H"/>
    <property type="match status" value="1"/>
</dbReference>
<protein>
    <recommendedName>
        <fullName evidence="5">Glycine cleavage system H protein</fullName>
    </recommendedName>
</protein>
<proteinExistence type="inferred from homology"/>
<comment type="subcellular location">
    <subcellularLocation>
        <location evidence="5">Mitochondrion</location>
    </subcellularLocation>
</comment>
<dbReference type="CDD" id="cd06848">
    <property type="entry name" value="GCS_H"/>
    <property type="match status" value="1"/>
</dbReference>
<evidence type="ECO:0000256" key="3">
    <source>
        <dbReference type="ARBA" id="ARBA00022946"/>
    </source>
</evidence>
<keyword evidence="2 4" id="KW-0450">Lipoyl</keyword>
<dbReference type="PROSITE" id="PS50968">
    <property type="entry name" value="BIOTINYL_LIPOYL"/>
    <property type="match status" value="1"/>
</dbReference>
<evidence type="ECO:0000256" key="4">
    <source>
        <dbReference type="PIRSR" id="PIRSR617453-50"/>
    </source>
</evidence>
<dbReference type="InterPro" id="IPR002930">
    <property type="entry name" value="GCV_H"/>
</dbReference>
<dbReference type="NCBIfam" id="TIGR00527">
    <property type="entry name" value="gcvH"/>
    <property type="match status" value="1"/>
</dbReference>
<comment type="function">
    <text evidence="5">The H protein shuttles the methylamine group of glycine from the P protein to the T protein.</text>
</comment>
<evidence type="ECO:0000313" key="8">
    <source>
        <dbReference type="Proteomes" id="UP001378592"/>
    </source>
</evidence>
<dbReference type="SUPFAM" id="SSF51230">
    <property type="entry name" value="Single hybrid motif"/>
    <property type="match status" value="1"/>
</dbReference>
<feature type="domain" description="Lipoyl-binding" evidence="6">
    <location>
        <begin position="66"/>
        <end position="148"/>
    </location>
</feature>
<gene>
    <name evidence="7" type="ORF">R5R35_014397</name>
</gene>
<evidence type="ECO:0000256" key="1">
    <source>
        <dbReference type="ARBA" id="ARBA00009249"/>
    </source>
</evidence>
<dbReference type="NCBIfam" id="NF002270">
    <property type="entry name" value="PRK01202.1"/>
    <property type="match status" value="1"/>
</dbReference>
<sequence length="173" mass="19124">MVMSLNILRCGARISGRSINLLQNCGRYLPKLSENAFRLVSTSACRSTNVRRFTDKHEWISIDGNVGTVGISHYAQDSLGDVVYAQLPDVGTVVEQKGECGALESVKAASELYCPVSGKVVEKNASVEQTPGLINNSCYEKGWLFKVELTRPEELTGLMSEEEYEKFLKSDDH</sequence>
<comment type="cofactor">
    <cofactor evidence="5">
        <name>(R)-lipoate</name>
        <dbReference type="ChEBI" id="CHEBI:83088"/>
    </cofactor>
    <text evidence="5">Binds 1 lipoyl cofactor covalently.</text>
</comment>
<dbReference type="InterPro" id="IPR000089">
    <property type="entry name" value="Biotin_lipoyl"/>
</dbReference>
<dbReference type="HAMAP" id="MF_00272">
    <property type="entry name" value="GcvH"/>
    <property type="match status" value="1"/>
</dbReference>
<accession>A0AAN9YUY0</accession>
<dbReference type="GO" id="GO:0005960">
    <property type="term" value="C:glycine cleavage complex"/>
    <property type="evidence" value="ECO:0007669"/>
    <property type="project" value="UniProtKB-UniRule"/>
</dbReference>
<dbReference type="GO" id="GO:0009249">
    <property type="term" value="P:protein lipoylation"/>
    <property type="evidence" value="ECO:0007669"/>
    <property type="project" value="TreeGrafter"/>
</dbReference>
<dbReference type="PROSITE" id="PS00189">
    <property type="entry name" value="LIPOYL"/>
    <property type="match status" value="1"/>
</dbReference>
<dbReference type="PANTHER" id="PTHR11715:SF3">
    <property type="entry name" value="GLYCINE CLEAVAGE SYSTEM H PROTEIN-RELATED"/>
    <property type="match status" value="1"/>
</dbReference>
<feature type="modified residue" description="N6-lipoyllysine" evidence="4">
    <location>
        <position position="107"/>
    </location>
</feature>
<comment type="similarity">
    <text evidence="1 5">Belongs to the GcvH family.</text>
</comment>
<dbReference type="GO" id="GO:0019464">
    <property type="term" value="P:glycine decarboxylation via glycine cleavage system"/>
    <property type="evidence" value="ECO:0007669"/>
    <property type="project" value="UniProtKB-UniRule"/>
</dbReference>
<dbReference type="Gene3D" id="2.40.50.100">
    <property type="match status" value="1"/>
</dbReference>
<organism evidence="7 8">
    <name type="scientific">Gryllus longicercus</name>
    <dbReference type="NCBI Taxonomy" id="2509291"/>
    <lineage>
        <taxon>Eukaryota</taxon>
        <taxon>Metazoa</taxon>
        <taxon>Ecdysozoa</taxon>
        <taxon>Arthropoda</taxon>
        <taxon>Hexapoda</taxon>
        <taxon>Insecta</taxon>
        <taxon>Pterygota</taxon>
        <taxon>Neoptera</taxon>
        <taxon>Polyneoptera</taxon>
        <taxon>Orthoptera</taxon>
        <taxon>Ensifera</taxon>
        <taxon>Gryllidea</taxon>
        <taxon>Grylloidea</taxon>
        <taxon>Gryllidae</taxon>
        <taxon>Gryllinae</taxon>
        <taxon>Gryllus</taxon>
    </lineage>
</organism>
<name>A0AAN9YUY0_9ORTH</name>
<reference evidence="7 8" key="1">
    <citation type="submission" date="2024-03" db="EMBL/GenBank/DDBJ databases">
        <title>The genome assembly and annotation of the cricket Gryllus longicercus Weissman &amp; Gray.</title>
        <authorList>
            <person name="Szrajer S."/>
            <person name="Gray D."/>
            <person name="Ylla G."/>
        </authorList>
    </citation>
    <scope>NUCLEOTIDE SEQUENCE [LARGE SCALE GENOMIC DNA]</scope>
    <source>
        <strain evidence="7">DAG 2021-001</strain>
        <tissue evidence="7">Whole body minus gut</tissue>
    </source>
</reference>